<keyword evidence="1" id="KW-1133">Transmembrane helix</keyword>
<protein>
    <submittedName>
        <fullName evidence="2">Uncharacterized protein</fullName>
    </submittedName>
</protein>
<evidence type="ECO:0000256" key="1">
    <source>
        <dbReference type="SAM" id="Phobius"/>
    </source>
</evidence>
<keyword evidence="1" id="KW-0812">Transmembrane</keyword>
<evidence type="ECO:0000313" key="3">
    <source>
        <dbReference type="Proteomes" id="UP001183202"/>
    </source>
</evidence>
<keyword evidence="3" id="KW-1185">Reference proteome</keyword>
<comment type="caution">
    <text evidence="2">The sequence shown here is derived from an EMBL/GenBank/DDBJ whole genome shotgun (WGS) entry which is preliminary data.</text>
</comment>
<reference evidence="3" key="1">
    <citation type="submission" date="2023-07" db="EMBL/GenBank/DDBJ databases">
        <title>30 novel species of actinomycetes from the DSMZ collection.</title>
        <authorList>
            <person name="Nouioui I."/>
        </authorList>
    </citation>
    <scope>NUCLEOTIDE SEQUENCE [LARGE SCALE GENOMIC DNA]</scope>
    <source>
        <strain evidence="3">DSM 45834</strain>
    </source>
</reference>
<proteinExistence type="predicted"/>
<keyword evidence="1" id="KW-0472">Membrane</keyword>
<sequence length="77" mass="8562">MSVLETLLWFGIPVVGIFLLVFLAVVGPKQAKRKRHRVGDSWDYQPLWWTANPEGAHLPAVHARAVTGERGGARGSW</sequence>
<dbReference type="Proteomes" id="UP001183202">
    <property type="component" value="Unassembled WGS sequence"/>
</dbReference>
<feature type="transmembrane region" description="Helical" evidence="1">
    <location>
        <begin position="6"/>
        <end position="27"/>
    </location>
</feature>
<evidence type="ECO:0000313" key="2">
    <source>
        <dbReference type="EMBL" id="MDT0352958.1"/>
    </source>
</evidence>
<name>A0ABU2NIV4_9PSEU</name>
<organism evidence="2 3">
    <name type="scientific">Pseudonocardia charpentierae</name>
    <dbReference type="NCBI Taxonomy" id="3075545"/>
    <lineage>
        <taxon>Bacteria</taxon>
        <taxon>Bacillati</taxon>
        <taxon>Actinomycetota</taxon>
        <taxon>Actinomycetes</taxon>
        <taxon>Pseudonocardiales</taxon>
        <taxon>Pseudonocardiaceae</taxon>
        <taxon>Pseudonocardia</taxon>
    </lineage>
</organism>
<gene>
    <name evidence="2" type="ORF">RM445_25905</name>
</gene>
<dbReference type="EMBL" id="JAVREJ010000023">
    <property type="protein sequence ID" value="MDT0352958.1"/>
    <property type="molecule type" value="Genomic_DNA"/>
</dbReference>
<dbReference type="RefSeq" id="WP_311559464.1">
    <property type="nucleotide sequence ID" value="NZ_JAVREJ010000023.1"/>
</dbReference>
<accession>A0ABU2NIV4</accession>